<dbReference type="PANTHER" id="PTHR36536">
    <property type="entry name" value="UPF0111 PROTEIN HI_1603"/>
    <property type="match status" value="1"/>
</dbReference>
<evidence type="ECO:0000256" key="1">
    <source>
        <dbReference type="ARBA" id="ARBA00008591"/>
    </source>
</evidence>
<reference evidence="3" key="1">
    <citation type="submission" date="2020-09" db="EMBL/GenBank/DDBJ databases">
        <authorList>
            <person name="Yoon J.-W."/>
        </authorList>
    </citation>
    <scope>NUCLEOTIDE SEQUENCE</scope>
    <source>
        <strain evidence="3">KMU-158</strain>
    </source>
</reference>
<dbReference type="Proteomes" id="UP000610558">
    <property type="component" value="Unassembled WGS sequence"/>
</dbReference>
<dbReference type="EMBL" id="JACXLD010000001">
    <property type="protein sequence ID" value="MBD2857419.1"/>
    <property type="molecule type" value="Genomic_DNA"/>
</dbReference>
<dbReference type="NCBIfam" id="TIGR00153">
    <property type="entry name" value="TIGR00153 family protein"/>
    <property type="match status" value="1"/>
</dbReference>
<dbReference type="InterPro" id="IPR038078">
    <property type="entry name" value="PhoU-like_sf"/>
</dbReference>
<protein>
    <submittedName>
        <fullName evidence="3">TIGR00153 family protein</fullName>
    </submittedName>
</protein>
<organism evidence="3 4">
    <name type="scientific">Spongiibacter pelagi</name>
    <dbReference type="NCBI Taxonomy" id="2760804"/>
    <lineage>
        <taxon>Bacteria</taxon>
        <taxon>Pseudomonadati</taxon>
        <taxon>Pseudomonadota</taxon>
        <taxon>Gammaproteobacteria</taxon>
        <taxon>Cellvibrionales</taxon>
        <taxon>Spongiibacteraceae</taxon>
        <taxon>Spongiibacter</taxon>
    </lineage>
</organism>
<dbReference type="InterPro" id="IPR018445">
    <property type="entry name" value="Put_Phosphate_transp_reg"/>
</dbReference>
<evidence type="ECO:0000313" key="4">
    <source>
        <dbReference type="Proteomes" id="UP000610558"/>
    </source>
</evidence>
<keyword evidence="2" id="KW-0175">Coiled coil</keyword>
<sequence length="261" mass="29371">MTNRKIKSSFSIQSGLVASYLANYNTGQWRTLKEEVLVISPLQNLFGKSPFGPLQKHMKSVQACSAILPDFFEAVQNANWDKAAELKQAIIDRENEADALKKELRLSLPKSLFMPVSRSDILDLLRTQDKIANVSRDIAGLVSGRRMKFPSELAGKLNEYLAHCVKSSTLALEAIEQLDELLETGFRGHEVIYVEKLILQLEDFENENDKLSSELNQSLFAIEKSLDPVDVVFLYELIRWLGDLCDQAQAVGSRLQVIIAQ</sequence>
<dbReference type="InterPro" id="IPR002727">
    <property type="entry name" value="DUF47"/>
</dbReference>
<proteinExistence type="inferred from homology"/>
<dbReference type="AlphaFoldDB" id="A0A927GVH5"/>
<comment type="caution">
    <text evidence="3">The sequence shown here is derived from an EMBL/GenBank/DDBJ whole genome shotgun (WGS) entry which is preliminary data.</text>
</comment>
<evidence type="ECO:0000256" key="2">
    <source>
        <dbReference type="SAM" id="Coils"/>
    </source>
</evidence>
<name>A0A927GVH5_9GAMM</name>
<gene>
    <name evidence="3" type="ORF">IB286_00270</name>
</gene>
<evidence type="ECO:0000313" key="3">
    <source>
        <dbReference type="EMBL" id="MBD2857419.1"/>
    </source>
</evidence>
<dbReference type="Gene3D" id="1.20.58.220">
    <property type="entry name" value="Phosphate transport system protein phou homolog 2, domain 2"/>
    <property type="match status" value="1"/>
</dbReference>
<comment type="similarity">
    <text evidence="1">Belongs to the UPF0111 family.</text>
</comment>
<keyword evidence="4" id="KW-1185">Reference proteome</keyword>
<dbReference type="Pfam" id="PF01865">
    <property type="entry name" value="PhoU_div"/>
    <property type="match status" value="1"/>
</dbReference>
<dbReference type="SUPFAM" id="SSF109755">
    <property type="entry name" value="PhoU-like"/>
    <property type="match status" value="1"/>
</dbReference>
<feature type="coiled-coil region" evidence="2">
    <location>
        <begin position="194"/>
        <end position="221"/>
    </location>
</feature>
<accession>A0A927GVH5</accession>
<dbReference type="PANTHER" id="PTHR36536:SF3">
    <property type="entry name" value="UPF0111 PROTEIN HI_1603"/>
    <property type="match status" value="1"/>
</dbReference>